<comment type="pathway">
    <text evidence="3">Protein modification; protein ubiquitination.</text>
</comment>
<dbReference type="InterPro" id="IPR046948">
    <property type="entry name" value="ATL20-22-like"/>
</dbReference>
<keyword evidence="7" id="KW-0479">Metal-binding</keyword>
<dbReference type="GO" id="GO:0008270">
    <property type="term" value="F:zinc ion binding"/>
    <property type="evidence" value="ECO:0007669"/>
    <property type="project" value="UniProtKB-KW"/>
</dbReference>
<dbReference type="InterPro" id="IPR001841">
    <property type="entry name" value="Znf_RING"/>
</dbReference>
<keyword evidence="5" id="KW-0808">Transferase</keyword>
<reference evidence="18 19" key="1">
    <citation type="journal article" date="2013" name="Proc. Natl. Acad. Sci. U.S.A.">
        <title>Fine-scale variation in meiotic recombination in Mimulus inferred from population shotgun sequencing.</title>
        <authorList>
            <person name="Hellsten U."/>
            <person name="Wright K.M."/>
            <person name="Jenkins J."/>
            <person name="Shu S."/>
            <person name="Yuan Y."/>
            <person name="Wessler S.R."/>
            <person name="Schmutz J."/>
            <person name="Willis J.H."/>
            <person name="Rokhsar D.S."/>
        </authorList>
    </citation>
    <scope>NUCLEOTIDE SEQUENCE [LARGE SCALE GENOMIC DNA]</scope>
    <source>
        <strain evidence="19">cv. DUN x IM62</strain>
    </source>
</reference>
<dbReference type="Proteomes" id="UP000030748">
    <property type="component" value="Unassembled WGS sequence"/>
</dbReference>
<comment type="similarity">
    <text evidence="14">Belongs to the RING-type zinc finger family. ATL subfamily.</text>
</comment>
<keyword evidence="10" id="KW-0833">Ubl conjugation pathway</keyword>
<evidence type="ECO:0000256" key="3">
    <source>
        <dbReference type="ARBA" id="ARBA00004906"/>
    </source>
</evidence>
<evidence type="ECO:0000256" key="11">
    <source>
        <dbReference type="ARBA" id="ARBA00022833"/>
    </source>
</evidence>
<dbReference type="PROSITE" id="PS50089">
    <property type="entry name" value="ZF_RING_2"/>
    <property type="match status" value="1"/>
</dbReference>
<name>A0A022R0B1_ERYGU</name>
<evidence type="ECO:0000256" key="9">
    <source>
        <dbReference type="ARBA" id="ARBA00022771"/>
    </source>
</evidence>
<dbReference type="Gene3D" id="3.30.40.10">
    <property type="entry name" value="Zinc/RING finger domain, C3HC4 (zinc finger)"/>
    <property type="match status" value="1"/>
</dbReference>
<evidence type="ECO:0000256" key="10">
    <source>
        <dbReference type="ARBA" id="ARBA00022786"/>
    </source>
</evidence>
<keyword evidence="9 15" id="KW-0863">Zinc-finger</keyword>
<dbReference type="EMBL" id="KI630880">
    <property type="protein sequence ID" value="EYU32240.1"/>
    <property type="molecule type" value="Genomic_DNA"/>
</dbReference>
<comment type="subcellular location">
    <subcellularLocation>
        <location evidence="2">Membrane</location>
        <topology evidence="2">Single-pass membrane protein</topology>
    </subcellularLocation>
</comment>
<dbReference type="GO" id="GO:0030247">
    <property type="term" value="F:polysaccharide binding"/>
    <property type="evidence" value="ECO:0007669"/>
    <property type="project" value="InterPro"/>
</dbReference>
<evidence type="ECO:0000259" key="17">
    <source>
        <dbReference type="PROSITE" id="PS50089"/>
    </source>
</evidence>
<keyword evidence="13" id="KW-0472">Membrane</keyword>
<evidence type="ECO:0000256" key="13">
    <source>
        <dbReference type="ARBA" id="ARBA00023136"/>
    </source>
</evidence>
<accession>A0A022R0B1</accession>
<keyword evidence="19" id="KW-1185">Reference proteome</keyword>
<dbReference type="EC" id="2.3.2.27" evidence="4"/>
<dbReference type="PANTHER" id="PTHR46279">
    <property type="entry name" value="RING/U-BOX SUPERFAMILY PROTEIN"/>
    <property type="match status" value="1"/>
</dbReference>
<evidence type="ECO:0000256" key="8">
    <source>
        <dbReference type="ARBA" id="ARBA00022729"/>
    </source>
</evidence>
<dbReference type="SUPFAM" id="SSF57850">
    <property type="entry name" value="RING/U-box"/>
    <property type="match status" value="1"/>
</dbReference>
<dbReference type="InterPro" id="IPR013083">
    <property type="entry name" value="Znf_RING/FYVE/PHD"/>
</dbReference>
<dbReference type="Pfam" id="PF13639">
    <property type="entry name" value="zf-RING_2"/>
    <property type="match status" value="1"/>
</dbReference>
<comment type="catalytic activity">
    <reaction evidence="1">
        <text>S-ubiquitinyl-[E2 ubiquitin-conjugating enzyme]-L-cysteine + [acceptor protein]-L-lysine = [E2 ubiquitin-conjugating enzyme]-L-cysteine + N(6)-ubiquitinyl-[acceptor protein]-L-lysine.</text>
        <dbReference type="EC" id="2.3.2.27"/>
    </reaction>
</comment>
<evidence type="ECO:0000256" key="4">
    <source>
        <dbReference type="ARBA" id="ARBA00012483"/>
    </source>
</evidence>
<evidence type="ECO:0000256" key="2">
    <source>
        <dbReference type="ARBA" id="ARBA00004167"/>
    </source>
</evidence>
<dbReference type="CDD" id="cd16461">
    <property type="entry name" value="RING-H2_EL5-like"/>
    <property type="match status" value="1"/>
</dbReference>
<evidence type="ECO:0000256" key="1">
    <source>
        <dbReference type="ARBA" id="ARBA00000900"/>
    </source>
</evidence>
<proteinExistence type="inferred from homology"/>
<evidence type="ECO:0000256" key="7">
    <source>
        <dbReference type="ARBA" id="ARBA00022723"/>
    </source>
</evidence>
<gene>
    <name evidence="18" type="ORF">MIMGU_mgv1a024387mg</name>
</gene>
<evidence type="ECO:0000313" key="19">
    <source>
        <dbReference type="Proteomes" id="UP000030748"/>
    </source>
</evidence>
<sequence length="652" mass="73672">MNILKFIFLNFLLFPLTIHSTDNNCPNSYCGNNNVFPINYPFKLQDQQPQFCSNYTNLTCDTQNNNTILSLPFSGDFYVHDIIYDSNSIFLYDPRDCLPERLMNLSLSSSPFSAIKYENYTFYSCPINVTEELFSNGFQPIDCLKNYASSTVASSTVSAGEMKRVYGCSIIVTVEIPVEYDGQFDGFGIYSNLRLKWDAPFCKDCQENYDPDQETGATFSYYKFCRFYYSFKKYRINLIHDRQTSEQMVGVHWINRLLAIGSCLGPFFGSRKQANGRAAAATTEEVAMQPRTTTTAAVSPPQTTGGAMACSDDKTYPWSHTISTFFETRENGINSSCIICFEEYNPQDKIRTIDLPACTFLSIKYPFKLQKDQPPNNCQDYINLRCNEKGQAIINIPSSGDFIVTDIDYYSRKIRLSDPGNCLPRRFMTNFSLYPLEAFRYEDYTYYTCPRNRIIREFSEIYCLSNSTNATIATSGYPPGVIEGMYGCKTIVSSKIPLPMTSQYDDLGIFDYIQLTWNVSGCKDCEDYYSTEKPGRANSDSTTANNPTTDATETQFSATNATLAPPQTTGAANRTENSSEVKKCTELVVLSESQGTSIPSGAPCSICLEEYRGKDRVRFLVQCGHCFHAECIDQWLQKNTTCPVCRSSLSKH</sequence>
<keyword evidence="6" id="KW-0812">Transmembrane</keyword>
<evidence type="ECO:0000313" key="18">
    <source>
        <dbReference type="EMBL" id="EYU32240.1"/>
    </source>
</evidence>
<evidence type="ECO:0000256" key="16">
    <source>
        <dbReference type="SAM" id="SignalP"/>
    </source>
</evidence>
<organism evidence="18 19">
    <name type="scientific">Erythranthe guttata</name>
    <name type="common">Yellow monkey flower</name>
    <name type="synonym">Mimulus guttatus</name>
    <dbReference type="NCBI Taxonomy" id="4155"/>
    <lineage>
        <taxon>Eukaryota</taxon>
        <taxon>Viridiplantae</taxon>
        <taxon>Streptophyta</taxon>
        <taxon>Embryophyta</taxon>
        <taxon>Tracheophyta</taxon>
        <taxon>Spermatophyta</taxon>
        <taxon>Magnoliopsida</taxon>
        <taxon>eudicotyledons</taxon>
        <taxon>Gunneridae</taxon>
        <taxon>Pentapetalae</taxon>
        <taxon>asterids</taxon>
        <taxon>lamiids</taxon>
        <taxon>Lamiales</taxon>
        <taxon>Phrymaceae</taxon>
        <taxon>Erythranthe</taxon>
    </lineage>
</organism>
<feature type="chain" id="PRO_5001504656" description="RING-type E3 ubiquitin transferase" evidence="16">
    <location>
        <begin position="21"/>
        <end position="652"/>
    </location>
</feature>
<evidence type="ECO:0000256" key="14">
    <source>
        <dbReference type="ARBA" id="ARBA00024209"/>
    </source>
</evidence>
<keyword evidence="12" id="KW-1133">Transmembrane helix</keyword>
<dbReference type="SMART" id="SM00184">
    <property type="entry name" value="RING"/>
    <property type="match status" value="1"/>
</dbReference>
<keyword evidence="11" id="KW-0862">Zinc</keyword>
<protein>
    <recommendedName>
        <fullName evidence="4">RING-type E3 ubiquitin transferase</fullName>
        <ecNumber evidence="4">2.3.2.27</ecNumber>
    </recommendedName>
</protein>
<feature type="signal peptide" evidence="16">
    <location>
        <begin position="1"/>
        <end position="20"/>
    </location>
</feature>
<evidence type="ECO:0000256" key="6">
    <source>
        <dbReference type="ARBA" id="ARBA00022692"/>
    </source>
</evidence>
<dbReference type="GO" id="GO:0061630">
    <property type="term" value="F:ubiquitin protein ligase activity"/>
    <property type="evidence" value="ECO:0007669"/>
    <property type="project" value="UniProtKB-EC"/>
</dbReference>
<dbReference type="AlphaFoldDB" id="A0A022R0B1"/>
<dbReference type="InterPro" id="IPR025287">
    <property type="entry name" value="WAK_GUB"/>
</dbReference>
<feature type="domain" description="RING-type" evidence="17">
    <location>
        <begin position="604"/>
        <end position="646"/>
    </location>
</feature>
<dbReference type="PANTHER" id="PTHR46279:SF2">
    <property type="entry name" value="RING-H2 FINGER PROTEIN ATL21A-RELATED"/>
    <property type="match status" value="1"/>
</dbReference>
<dbReference type="GO" id="GO:0016020">
    <property type="term" value="C:membrane"/>
    <property type="evidence" value="ECO:0007669"/>
    <property type="project" value="UniProtKB-SubCell"/>
</dbReference>
<keyword evidence="8 16" id="KW-0732">Signal</keyword>
<evidence type="ECO:0000256" key="12">
    <source>
        <dbReference type="ARBA" id="ARBA00022989"/>
    </source>
</evidence>
<evidence type="ECO:0000256" key="5">
    <source>
        <dbReference type="ARBA" id="ARBA00022679"/>
    </source>
</evidence>
<evidence type="ECO:0000256" key="15">
    <source>
        <dbReference type="PROSITE-ProRule" id="PRU00175"/>
    </source>
</evidence>
<dbReference type="Pfam" id="PF13947">
    <property type="entry name" value="GUB_WAK_bind"/>
    <property type="match status" value="2"/>
</dbReference>